<reference evidence="4 5" key="1">
    <citation type="journal article" date="2016" name="Nat. Commun.">
        <title>Extremotolerant tardigrade genome and improved radiotolerance of human cultured cells by tardigrade-unique protein.</title>
        <authorList>
            <person name="Hashimoto T."/>
            <person name="Horikawa D.D."/>
            <person name="Saito Y."/>
            <person name="Kuwahara H."/>
            <person name="Kozuka-Hata H."/>
            <person name="Shin-I T."/>
            <person name="Minakuchi Y."/>
            <person name="Ohishi K."/>
            <person name="Motoyama A."/>
            <person name="Aizu T."/>
            <person name="Enomoto A."/>
            <person name="Kondo K."/>
            <person name="Tanaka S."/>
            <person name="Hara Y."/>
            <person name="Koshikawa S."/>
            <person name="Sagara H."/>
            <person name="Miura T."/>
            <person name="Yokobori S."/>
            <person name="Miyagawa K."/>
            <person name="Suzuki Y."/>
            <person name="Kubo T."/>
            <person name="Oyama M."/>
            <person name="Kohara Y."/>
            <person name="Fujiyama A."/>
            <person name="Arakawa K."/>
            <person name="Katayama T."/>
            <person name="Toyoda A."/>
            <person name="Kunieda T."/>
        </authorList>
    </citation>
    <scope>NUCLEOTIDE SEQUENCE [LARGE SCALE GENOMIC DNA]</scope>
    <source>
        <strain evidence="4 5">YOKOZUNA-1</strain>
    </source>
</reference>
<dbReference type="InterPro" id="IPR027417">
    <property type="entry name" value="P-loop_NTPase"/>
</dbReference>
<dbReference type="PANTHER" id="PTHR11783">
    <property type="entry name" value="SULFOTRANSFERASE SULT"/>
    <property type="match status" value="1"/>
</dbReference>
<dbReference type="InterPro" id="IPR000863">
    <property type="entry name" value="Sulfotransferase_dom"/>
</dbReference>
<sequence length="314" mass="36637">MANSKSFANDLPDQMDRLVPYGPANVMLLEVFNLPVMERIAKLECTKDDIILCTFPKSGTIWVEAIGSSILRAKEGQPIDESAADARRDWLFIDISFRIHDDKYPIDLAEELPHPRMLRTHMSYELLPASARANKTKLIFVHRNIKDTIVSMFSMYGNMKNLSCAHPVKSLEHFAEGFMQDKVHHAPYFHMFKSYWEHRHEPNVHYVSYEQLHEDAPAEIKRLADFMGKPLTEQQAQQIAHYTSFQNMSKNDKLNMEKYLTVNDPVTGEVLFKYMRKGKVANWKEHFSEEMSKKLDDWIERECRKYGLDASLFQ</sequence>
<dbReference type="SUPFAM" id="SSF52540">
    <property type="entry name" value="P-loop containing nucleoside triphosphate hydrolases"/>
    <property type="match status" value="1"/>
</dbReference>
<evidence type="ECO:0000259" key="3">
    <source>
        <dbReference type="Pfam" id="PF00685"/>
    </source>
</evidence>
<dbReference type="Proteomes" id="UP000186922">
    <property type="component" value="Unassembled WGS sequence"/>
</dbReference>
<comment type="similarity">
    <text evidence="1">Belongs to the sulfotransferase 1 family.</text>
</comment>
<proteinExistence type="inferred from homology"/>
<accession>A0A1D1VIL5</accession>
<dbReference type="GO" id="GO:0008146">
    <property type="term" value="F:sulfotransferase activity"/>
    <property type="evidence" value="ECO:0007669"/>
    <property type="project" value="InterPro"/>
</dbReference>
<name>A0A1D1VIL5_RAMVA</name>
<gene>
    <name evidence="4" type="primary">RvY_12183-1</name>
    <name evidence="4" type="synonym">RvY_12183.1</name>
    <name evidence="4" type="ORF">RvY_12183</name>
</gene>
<dbReference type="OrthoDB" id="205623at2759"/>
<dbReference type="AlphaFoldDB" id="A0A1D1VIL5"/>
<protein>
    <recommendedName>
        <fullName evidence="3">Sulfotransferase domain-containing protein</fullName>
    </recommendedName>
</protein>
<dbReference type="STRING" id="947166.A0A1D1VIL5"/>
<evidence type="ECO:0000256" key="2">
    <source>
        <dbReference type="ARBA" id="ARBA00022679"/>
    </source>
</evidence>
<dbReference type="Gene3D" id="3.40.50.300">
    <property type="entry name" value="P-loop containing nucleotide triphosphate hydrolases"/>
    <property type="match status" value="1"/>
</dbReference>
<comment type="caution">
    <text evidence="4">The sequence shown here is derived from an EMBL/GenBank/DDBJ whole genome shotgun (WGS) entry which is preliminary data.</text>
</comment>
<evidence type="ECO:0000256" key="1">
    <source>
        <dbReference type="ARBA" id="ARBA00005771"/>
    </source>
</evidence>
<evidence type="ECO:0000313" key="4">
    <source>
        <dbReference type="EMBL" id="GAV01477.1"/>
    </source>
</evidence>
<organism evidence="4 5">
    <name type="scientific">Ramazzottius varieornatus</name>
    <name type="common">Water bear</name>
    <name type="synonym">Tardigrade</name>
    <dbReference type="NCBI Taxonomy" id="947166"/>
    <lineage>
        <taxon>Eukaryota</taxon>
        <taxon>Metazoa</taxon>
        <taxon>Ecdysozoa</taxon>
        <taxon>Tardigrada</taxon>
        <taxon>Eutardigrada</taxon>
        <taxon>Parachela</taxon>
        <taxon>Hypsibioidea</taxon>
        <taxon>Ramazzottiidae</taxon>
        <taxon>Ramazzottius</taxon>
    </lineage>
</organism>
<keyword evidence="5" id="KW-1185">Reference proteome</keyword>
<feature type="domain" description="Sulfotransferase" evidence="3">
    <location>
        <begin position="47"/>
        <end position="305"/>
    </location>
</feature>
<dbReference type="Pfam" id="PF00685">
    <property type="entry name" value="Sulfotransfer_1"/>
    <property type="match status" value="1"/>
</dbReference>
<keyword evidence="2" id="KW-0808">Transferase</keyword>
<dbReference type="EMBL" id="BDGG01000007">
    <property type="protein sequence ID" value="GAV01477.1"/>
    <property type="molecule type" value="Genomic_DNA"/>
</dbReference>
<evidence type="ECO:0000313" key="5">
    <source>
        <dbReference type="Proteomes" id="UP000186922"/>
    </source>
</evidence>